<reference evidence="2" key="1">
    <citation type="submission" date="2021-02" db="EMBL/GenBank/DDBJ databases">
        <authorList>
            <person name="Nowell W R."/>
        </authorList>
    </citation>
    <scope>NUCLEOTIDE SEQUENCE</scope>
</reference>
<feature type="region of interest" description="Disordered" evidence="1">
    <location>
        <begin position="106"/>
        <end position="127"/>
    </location>
</feature>
<proteinExistence type="predicted"/>
<feature type="non-terminal residue" evidence="2">
    <location>
        <position position="1"/>
    </location>
</feature>
<sequence>KKILEFHDSRQADLARCVARLHTELQSIDKFVGDSKHLLIDVNVQTEVLLRLKQQFQEPRKRLPILSRDLIESTPTIQFVSSSFQMLNEELAGTLVLDKPIHGNLTTTGPSASGDHDSRLSALASGSRTGKMEIIGQEGSGKLEFKSPAGL</sequence>
<organism evidence="2 3">
    <name type="scientific">Adineta steineri</name>
    <dbReference type="NCBI Taxonomy" id="433720"/>
    <lineage>
        <taxon>Eukaryota</taxon>
        <taxon>Metazoa</taxon>
        <taxon>Spiralia</taxon>
        <taxon>Gnathifera</taxon>
        <taxon>Rotifera</taxon>
        <taxon>Eurotatoria</taxon>
        <taxon>Bdelloidea</taxon>
        <taxon>Adinetida</taxon>
        <taxon>Adinetidae</taxon>
        <taxon>Adineta</taxon>
    </lineage>
</organism>
<protein>
    <submittedName>
        <fullName evidence="2">Uncharacterized protein</fullName>
    </submittedName>
</protein>
<evidence type="ECO:0000313" key="2">
    <source>
        <dbReference type="EMBL" id="CAF4323085.1"/>
    </source>
</evidence>
<accession>A0A820JK62</accession>
<dbReference type="AlphaFoldDB" id="A0A820JK62"/>
<evidence type="ECO:0000256" key="1">
    <source>
        <dbReference type="SAM" id="MobiDB-lite"/>
    </source>
</evidence>
<feature type="non-terminal residue" evidence="2">
    <location>
        <position position="151"/>
    </location>
</feature>
<evidence type="ECO:0000313" key="3">
    <source>
        <dbReference type="Proteomes" id="UP000663868"/>
    </source>
</evidence>
<dbReference type="Proteomes" id="UP000663868">
    <property type="component" value="Unassembled WGS sequence"/>
</dbReference>
<gene>
    <name evidence="2" type="ORF">KXQ929_LOCUS46736</name>
</gene>
<dbReference type="EMBL" id="CAJOBB010015991">
    <property type="protein sequence ID" value="CAF4323085.1"/>
    <property type="molecule type" value="Genomic_DNA"/>
</dbReference>
<name>A0A820JK62_9BILA</name>
<comment type="caution">
    <text evidence="2">The sequence shown here is derived from an EMBL/GenBank/DDBJ whole genome shotgun (WGS) entry which is preliminary data.</text>
</comment>